<gene>
    <name evidence="3" type="ORF">OSB1V03_LOCUS1558</name>
</gene>
<feature type="compositionally biased region" description="Basic and acidic residues" evidence="1">
    <location>
        <begin position="244"/>
        <end position="254"/>
    </location>
</feature>
<name>A0A7R9KDI3_9ACAR</name>
<evidence type="ECO:0000256" key="2">
    <source>
        <dbReference type="SAM" id="Phobius"/>
    </source>
</evidence>
<dbReference type="AlphaFoldDB" id="A0A7R9KDI3"/>
<reference evidence="3" key="1">
    <citation type="submission" date="2020-11" db="EMBL/GenBank/DDBJ databases">
        <authorList>
            <person name="Tran Van P."/>
        </authorList>
    </citation>
    <scope>NUCLEOTIDE SEQUENCE</scope>
</reference>
<sequence length="532" mass="59925">MASKASKDVTHSRRQMKNKCSFLRFLVIVLSFISLLSRVIYCTFATWLTITTFDCHPCPNATAITANTSTPLFISHHSSALFKSVRGLNIESKETVVKLRRKRAQRLSQKTVSKSSQFISVANGSLDAHFNDTKDQLAFVGFQETFDFDMSANRRNGSQPEANATQVFLSIERITKESNASHNSTKDFMTIDLNEQLSDGSKDSDLLEVNMDDVLHDAEDSKKRKRDSDPLFMEVLDLNDDEEDKPKTTNETHVERFTYIPSDELLNKDNILHEVLEISDSKGDSAKPSNNSSEWQDWLKDDSPSDDSSSAITMTILLDAKEITASNDSLETTDPRKTQNNLNDDQLVNDTQYISSEADDSSKILIEVCSEDCSQFLSFELNDASMRKWATIVITGVLYVYAFVMFAIFMGACLALVDVLVIATFIEGAKLFAGFILMIIDSFNGKGVEFNLIDIRFNVNDGGNGWSADFSYSEYLLDVIIFFLSAYLCIRVFKCFEKKPKKVPSVEELVDTRGTYRPNPSRNDLEPIFECN</sequence>
<accession>A0A7R9KDI3</accession>
<proteinExistence type="predicted"/>
<dbReference type="EMBL" id="CAJPIZ010000468">
    <property type="protein sequence ID" value="CAG2101511.1"/>
    <property type="molecule type" value="Genomic_DNA"/>
</dbReference>
<keyword evidence="2" id="KW-1133">Transmembrane helix</keyword>
<feature type="transmembrane region" description="Helical" evidence="2">
    <location>
        <begin position="389"/>
        <end position="412"/>
    </location>
</feature>
<feature type="transmembrane region" description="Helical" evidence="2">
    <location>
        <begin position="21"/>
        <end position="41"/>
    </location>
</feature>
<organism evidence="3">
    <name type="scientific">Medioppia subpectinata</name>
    <dbReference type="NCBI Taxonomy" id="1979941"/>
    <lineage>
        <taxon>Eukaryota</taxon>
        <taxon>Metazoa</taxon>
        <taxon>Ecdysozoa</taxon>
        <taxon>Arthropoda</taxon>
        <taxon>Chelicerata</taxon>
        <taxon>Arachnida</taxon>
        <taxon>Acari</taxon>
        <taxon>Acariformes</taxon>
        <taxon>Sarcoptiformes</taxon>
        <taxon>Oribatida</taxon>
        <taxon>Brachypylina</taxon>
        <taxon>Oppioidea</taxon>
        <taxon>Oppiidae</taxon>
        <taxon>Medioppia</taxon>
    </lineage>
</organism>
<feature type="region of interest" description="Disordered" evidence="1">
    <location>
        <begin position="234"/>
        <end position="254"/>
    </location>
</feature>
<protein>
    <submittedName>
        <fullName evidence="3">Uncharacterized protein</fullName>
    </submittedName>
</protein>
<feature type="transmembrane region" description="Helical" evidence="2">
    <location>
        <begin position="475"/>
        <end position="493"/>
    </location>
</feature>
<evidence type="ECO:0000313" key="3">
    <source>
        <dbReference type="EMBL" id="CAD7621081.1"/>
    </source>
</evidence>
<feature type="transmembrane region" description="Helical" evidence="2">
    <location>
        <begin position="419"/>
        <end position="440"/>
    </location>
</feature>
<dbReference type="Proteomes" id="UP000759131">
    <property type="component" value="Unassembled WGS sequence"/>
</dbReference>
<keyword evidence="2" id="KW-0472">Membrane</keyword>
<dbReference type="OrthoDB" id="10497954at2759"/>
<dbReference type="EMBL" id="OC855043">
    <property type="protein sequence ID" value="CAD7621081.1"/>
    <property type="molecule type" value="Genomic_DNA"/>
</dbReference>
<feature type="region of interest" description="Disordered" evidence="1">
    <location>
        <begin position="281"/>
        <end position="308"/>
    </location>
</feature>
<keyword evidence="4" id="KW-1185">Reference proteome</keyword>
<evidence type="ECO:0000313" key="4">
    <source>
        <dbReference type="Proteomes" id="UP000759131"/>
    </source>
</evidence>
<keyword evidence="2" id="KW-0812">Transmembrane</keyword>
<evidence type="ECO:0000256" key="1">
    <source>
        <dbReference type="SAM" id="MobiDB-lite"/>
    </source>
</evidence>